<evidence type="ECO:0000259" key="8">
    <source>
        <dbReference type="Pfam" id="PF00150"/>
    </source>
</evidence>
<gene>
    <name evidence="9" type="ORF">INP51_11840</name>
</gene>
<name>A0A7M2RH41_9FIRM</name>
<keyword evidence="6" id="KW-0624">Polysaccharide degradation</keyword>
<dbReference type="InterPro" id="IPR017853">
    <property type="entry name" value="GH"/>
</dbReference>
<dbReference type="SUPFAM" id="SSF51445">
    <property type="entry name" value="(Trans)glycosidases"/>
    <property type="match status" value="1"/>
</dbReference>
<dbReference type="PANTHER" id="PTHR31297:SF41">
    <property type="entry name" value="ENDOGLUCANASE, PUTATIVE (AFU_ORTHOLOGUE AFUA_5G01830)-RELATED"/>
    <property type="match status" value="1"/>
</dbReference>
<keyword evidence="3" id="KW-0136">Cellulose degradation</keyword>
<dbReference type="InterPro" id="IPR001547">
    <property type="entry name" value="Glyco_hydro_5"/>
</dbReference>
<dbReference type="Pfam" id="PF00150">
    <property type="entry name" value="Cellulase"/>
    <property type="match status" value="1"/>
</dbReference>
<dbReference type="KEGG" id="bliq:INP51_11840"/>
<evidence type="ECO:0000256" key="3">
    <source>
        <dbReference type="ARBA" id="ARBA00023001"/>
    </source>
</evidence>
<keyword evidence="2 7" id="KW-0378">Hydrolase</keyword>
<dbReference type="PANTHER" id="PTHR31297">
    <property type="entry name" value="GLUCAN ENDO-1,6-BETA-GLUCOSIDASE B"/>
    <property type="match status" value="1"/>
</dbReference>
<dbReference type="GO" id="GO:0008422">
    <property type="term" value="F:beta-glucosidase activity"/>
    <property type="evidence" value="ECO:0007669"/>
    <property type="project" value="TreeGrafter"/>
</dbReference>
<evidence type="ECO:0000256" key="6">
    <source>
        <dbReference type="ARBA" id="ARBA00023326"/>
    </source>
</evidence>
<dbReference type="InterPro" id="IPR050386">
    <property type="entry name" value="Glycosyl_hydrolase_5"/>
</dbReference>
<comment type="similarity">
    <text evidence="1 7">Belongs to the glycosyl hydrolase 5 (cellulase A) family.</text>
</comment>
<evidence type="ECO:0000313" key="10">
    <source>
        <dbReference type="Proteomes" id="UP000593601"/>
    </source>
</evidence>
<keyword evidence="4" id="KW-0119">Carbohydrate metabolism</keyword>
<evidence type="ECO:0000256" key="1">
    <source>
        <dbReference type="ARBA" id="ARBA00005641"/>
    </source>
</evidence>
<sequence>MKKWSKERIWDWYKRENWLRGCNFMGSDCANRIDQWQELGFKERLKTADRELKLAASTGFNAVRLILEYIIWKEDHDGFMERLDQYLDMAYQYGIRVMLVFGNDCMLPYKDPNSHLHSGVQHFDIGYHGGRKNSQHSSLNKESGYSLLDEPELANDIYKWVAEIIDKYKTDPRVVIWDLYNEPGNAKREELTKPHLKKFFEIAREINPMQPITSGVWRINSNLDQTLCEVEQFVLDESDIISYHNYGNYIENVEIISKLKKLGRPIICTEWLGRVKHNTVQEMFPLFFVEKIGCFNWGFVAGKYQTYEPWEGTWESYYRGEPNDYDFTKWFHDLYRINGRPYDPKEIDIIKRLSREADLLKI</sequence>
<evidence type="ECO:0000256" key="2">
    <source>
        <dbReference type="ARBA" id="ARBA00022801"/>
    </source>
</evidence>
<dbReference type="GO" id="GO:0009986">
    <property type="term" value="C:cell surface"/>
    <property type="evidence" value="ECO:0007669"/>
    <property type="project" value="TreeGrafter"/>
</dbReference>
<feature type="domain" description="Glycoside hydrolase family 5" evidence="8">
    <location>
        <begin position="47"/>
        <end position="297"/>
    </location>
</feature>
<protein>
    <submittedName>
        <fullName evidence="9">Cellulase family glycosylhydrolase</fullName>
    </submittedName>
</protein>
<evidence type="ECO:0000256" key="5">
    <source>
        <dbReference type="ARBA" id="ARBA00023295"/>
    </source>
</evidence>
<accession>A0A7M2RH41</accession>
<reference evidence="9 10" key="1">
    <citation type="submission" date="2020-10" db="EMBL/GenBank/DDBJ databases">
        <title>Blautia liquoris sp.nov., isolated from the mud in a fermentation cellar used for the production of Chinese strong-flavoured liquor.</title>
        <authorList>
            <person name="Lu L."/>
        </authorList>
    </citation>
    <scope>NUCLEOTIDE SEQUENCE [LARGE SCALE GENOMIC DNA]</scope>
    <source>
        <strain evidence="9 10">LZLJ-3</strain>
    </source>
</reference>
<evidence type="ECO:0000256" key="7">
    <source>
        <dbReference type="RuleBase" id="RU361153"/>
    </source>
</evidence>
<dbReference type="Gene3D" id="3.20.20.80">
    <property type="entry name" value="Glycosidases"/>
    <property type="match status" value="1"/>
</dbReference>
<dbReference type="GO" id="GO:0030245">
    <property type="term" value="P:cellulose catabolic process"/>
    <property type="evidence" value="ECO:0007669"/>
    <property type="project" value="UniProtKB-KW"/>
</dbReference>
<evidence type="ECO:0000256" key="4">
    <source>
        <dbReference type="ARBA" id="ARBA00023277"/>
    </source>
</evidence>
<dbReference type="GO" id="GO:0005576">
    <property type="term" value="C:extracellular region"/>
    <property type="evidence" value="ECO:0007669"/>
    <property type="project" value="TreeGrafter"/>
</dbReference>
<dbReference type="AlphaFoldDB" id="A0A7M2RH41"/>
<organism evidence="9 10">
    <name type="scientific">Blautia liquoris</name>
    <dbReference type="NCBI Taxonomy" id="2779518"/>
    <lineage>
        <taxon>Bacteria</taxon>
        <taxon>Bacillati</taxon>
        <taxon>Bacillota</taxon>
        <taxon>Clostridia</taxon>
        <taxon>Lachnospirales</taxon>
        <taxon>Lachnospiraceae</taxon>
        <taxon>Blautia</taxon>
    </lineage>
</organism>
<evidence type="ECO:0000313" key="9">
    <source>
        <dbReference type="EMBL" id="QOV18692.1"/>
    </source>
</evidence>
<dbReference type="EMBL" id="CP063304">
    <property type="protein sequence ID" value="QOV18692.1"/>
    <property type="molecule type" value="Genomic_DNA"/>
</dbReference>
<proteinExistence type="inferred from homology"/>
<dbReference type="RefSeq" id="WP_193735054.1">
    <property type="nucleotide sequence ID" value="NZ_CP063304.1"/>
</dbReference>
<keyword evidence="5 7" id="KW-0326">Glycosidase</keyword>
<dbReference type="Proteomes" id="UP000593601">
    <property type="component" value="Chromosome"/>
</dbReference>
<keyword evidence="10" id="KW-1185">Reference proteome</keyword>